<dbReference type="InterPro" id="IPR052895">
    <property type="entry name" value="HetReg/Transcr_Mod"/>
</dbReference>
<comment type="caution">
    <text evidence="2">The sequence shown here is derived from an EMBL/GenBank/DDBJ whole genome shotgun (WGS) entry which is preliminary data.</text>
</comment>
<organism evidence="2 3">
    <name type="scientific">Fusarium avenaceum</name>
    <dbReference type="NCBI Taxonomy" id="40199"/>
    <lineage>
        <taxon>Eukaryota</taxon>
        <taxon>Fungi</taxon>
        <taxon>Dikarya</taxon>
        <taxon>Ascomycota</taxon>
        <taxon>Pezizomycotina</taxon>
        <taxon>Sordariomycetes</taxon>
        <taxon>Hypocreomycetidae</taxon>
        <taxon>Hypocreales</taxon>
        <taxon>Nectriaceae</taxon>
        <taxon>Fusarium</taxon>
        <taxon>Fusarium tricinctum species complex</taxon>
    </lineage>
</organism>
<reference evidence="2" key="1">
    <citation type="submission" date="2021-04" db="EMBL/GenBank/DDBJ databases">
        <title>Draft genome of Fusarium avenaceum strain F156N33, isolated from an atmospheric sample in Virginia.</title>
        <authorList>
            <person name="Yang S."/>
            <person name="Vinatzer B.A."/>
            <person name="Coleman J."/>
        </authorList>
    </citation>
    <scope>NUCLEOTIDE SEQUENCE</scope>
    <source>
        <strain evidence="2">F156N33</strain>
    </source>
</reference>
<dbReference type="InterPro" id="IPR010730">
    <property type="entry name" value="HET"/>
</dbReference>
<dbReference type="PANTHER" id="PTHR24148:SF73">
    <property type="entry name" value="HET DOMAIN PROTEIN (AFU_ORTHOLOGUE AFUA_8G01020)"/>
    <property type="match status" value="1"/>
</dbReference>
<dbReference type="Proteomes" id="UP000782241">
    <property type="component" value="Unassembled WGS sequence"/>
</dbReference>
<sequence length="668" mass="76122">MATFQYLKLKQKEIRLVELQPGLPDDPLAGVILHRHFSPAKDVVPSFEALSYVWGDQLNPVSISLLMERDDKALQGSETGDLHIGQNLASALRSLRDPHEPRIVWCDSICINQHDLEERATQVQRMHEIYHDARTVIIWMGPETQWSVLLMDTLKWVGTHVEKGSYDMIVRKHRYTFTDIPDQCFRGNYNNMPLSTDQWQAVEQFLSLDWIKRLWTCQEIILANQKTSIVRIGSEEMPWAKLKDVITFICYYGTTPSNSLLDPQTYISNADMFQLKILMCGYRHWDEWIVPLNILNGFECTDDRDRVLAVYGLVNPEVSKEIEADYTKTTKELFTSVCLSHIKQENNLSFLTLCNASTSPTWVADLDRKIGIMSIDNHAGGGSLLTATLSEPKVLEVAGVACDGLCYDPIPLPRIDLTEPDAEFIQRVVHVFNTMANNDLFHNSESLDNFIKMLTFGGVQDQFIQEAQGVPFMKDWRMTLRRWVIGASEDEVLTNHLAASDKSHIISVAGDSTSTGCSKTTRGSFIRVPKESRNGDIVAVILGSSNPMILRPQERAGYYSVIGPCYHPDFAHREALLGNDFHGWTWRYDRTKPFMAFSKEGEPLRRTDPRLDNVPLDFSEGLVEQLITEDEIPCWGVPGRGKFSLYDPRMSEEQLKRRGVPIQRFKLV</sequence>
<protein>
    <recommendedName>
        <fullName evidence="1">Heterokaryon incompatibility domain-containing protein</fullName>
    </recommendedName>
</protein>
<dbReference type="EMBL" id="JAGPUO010000002">
    <property type="protein sequence ID" value="KAG5665073.1"/>
    <property type="molecule type" value="Genomic_DNA"/>
</dbReference>
<keyword evidence="3" id="KW-1185">Reference proteome</keyword>
<proteinExistence type="predicted"/>
<evidence type="ECO:0000313" key="3">
    <source>
        <dbReference type="Proteomes" id="UP000782241"/>
    </source>
</evidence>
<dbReference type="PANTHER" id="PTHR24148">
    <property type="entry name" value="ANKYRIN REPEAT DOMAIN-CONTAINING PROTEIN 39 HOMOLOG-RELATED"/>
    <property type="match status" value="1"/>
</dbReference>
<name>A0A9P7HEQ9_9HYPO</name>
<feature type="domain" description="Heterokaryon incompatibility" evidence="1">
    <location>
        <begin position="47"/>
        <end position="219"/>
    </location>
</feature>
<evidence type="ECO:0000259" key="1">
    <source>
        <dbReference type="Pfam" id="PF06985"/>
    </source>
</evidence>
<dbReference type="Pfam" id="PF06985">
    <property type="entry name" value="HET"/>
    <property type="match status" value="1"/>
</dbReference>
<dbReference type="AlphaFoldDB" id="A0A9P7HEQ9"/>
<evidence type="ECO:0000313" key="2">
    <source>
        <dbReference type="EMBL" id="KAG5665073.1"/>
    </source>
</evidence>
<accession>A0A9P7HEQ9</accession>
<gene>
    <name evidence="2" type="ORF">KAF25_008807</name>
</gene>